<evidence type="ECO:0000313" key="2">
    <source>
        <dbReference type="EMBL" id="QVL33295.1"/>
    </source>
</evidence>
<dbReference type="RefSeq" id="WP_213498185.1">
    <property type="nucleotide sequence ID" value="NZ_CP074694.1"/>
</dbReference>
<dbReference type="AlphaFoldDB" id="A0A8E6EVW0"/>
<proteinExistence type="predicted"/>
<feature type="compositionally biased region" description="Basic and acidic residues" evidence="1">
    <location>
        <begin position="22"/>
        <end position="36"/>
    </location>
</feature>
<gene>
    <name evidence="2" type="ORF">KIH39_05100</name>
</gene>
<protein>
    <recommendedName>
        <fullName evidence="4">Lipoprotein</fullName>
    </recommendedName>
</protein>
<accession>A0A8E6EVW0</accession>
<dbReference type="Proteomes" id="UP000676194">
    <property type="component" value="Chromosome"/>
</dbReference>
<evidence type="ECO:0000313" key="3">
    <source>
        <dbReference type="Proteomes" id="UP000676194"/>
    </source>
</evidence>
<reference evidence="2" key="1">
    <citation type="submission" date="2021-05" db="EMBL/GenBank/DDBJ databases">
        <title>Complete genome sequence of the cellulolytic planctomycete Telmatocola sphagniphila SP2T and characterization of the first cellulase from planctomycetes.</title>
        <authorList>
            <person name="Rakitin A.L."/>
            <person name="Beletsky A.V."/>
            <person name="Naumoff D.G."/>
            <person name="Kulichevskaya I.S."/>
            <person name="Mardanov A.V."/>
            <person name="Ravin N.V."/>
            <person name="Dedysh S.N."/>
        </authorList>
    </citation>
    <scope>NUCLEOTIDE SEQUENCE</scope>
    <source>
        <strain evidence="2">SP2T</strain>
    </source>
</reference>
<organism evidence="2 3">
    <name type="scientific">Telmatocola sphagniphila</name>
    <dbReference type="NCBI Taxonomy" id="1123043"/>
    <lineage>
        <taxon>Bacteria</taxon>
        <taxon>Pseudomonadati</taxon>
        <taxon>Planctomycetota</taxon>
        <taxon>Planctomycetia</taxon>
        <taxon>Gemmatales</taxon>
        <taxon>Gemmataceae</taxon>
    </lineage>
</organism>
<evidence type="ECO:0000256" key="1">
    <source>
        <dbReference type="SAM" id="MobiDB-lite"/>
    </source>
</evidence>
<feature type="compositionally biased region" description="Gly residues" evidence="1">
    <location>
        <begin position="76"/>
        <end position="100"/>
    </location>
</feature>
<feature type="compositionally biased region" description="Basic and acidic residues" evidence="1">
    <location>
        <begin position="53"/>
        <end position="66"/>
    </location>
</feature>
<dbReference type="EMBL" id="CP074694">
    <property type="protein sequence ID" value="QVL33295.1"/>
    <property type="molecule type" value="Genomic_DNA"/>
</dbReference>
<keyword evidence="3" id="KW-1185">Reference proteome</keyword>
<dbReference type="KEGG" id="tsph:KIH39_05100"/>
<name>A0A8E6EVW0_9BACT</name>
<feature type="region of interest" description="Disordered" evidence="1">
    <location>
        <begin position="17"/>
        <end position="100"/>
    </location>
</feature>
<evidence type="ECO:0008006" key="4">
    <source>
        <dbReference type="Google" id="ProtNLM"/>
    </source>
</evidence>
<sequence length="100" mass="10316">MRPVSFTVGLLLLSVGCTTTKPTRDPMDLRPPKVEEFQLPPATDQPLEPPAYPEEKKTIQDPRKNNMPDSMKNAGGSPGGMRGAGGGAGMGSGGGPGGPQ</sequence>
<dbReference type="PROSITE" id="PS51257">
    <property type="entry name" value="PROKAR_LIPOPROTEIN"/>
    <property type="match status" value="1"/>
</dbReference>